<dbReference type="AlphaFoldDB" id="A0AA89PHZ0"/>
<comment type="caution">
    <text evidence="2">The sequence shown here is derived from an EMBL/GenBank/DDBJ whole genome shotgun (WGS) entry which is preliminary data.</text>
</comment>
<dbReference type="SUPFAM" id="SSF52833">
    <property type="entry name" value="Thioredoxin-like"/>
    <property type="match status" value="1"/>
</dbReference>
<sequence length="216" mass="24110">MAENTHTENASFADNNVRQSKPSGLSRLAGFTVFAAVALPILAAYIVFYTGWGMPVDTVNQGELLTPAQNVADIDLSARDGGLVSLANDEPRWRYLIVGGETCAEECEKLLYTTRQVHIRLSEKAERVERILVTGQPLTELRHQALTSAHPRLRFTTADEHQIDQWLADSDHAQLARPSALLVDQNGFAMMVYDNSHSGNQLLKDIKRLLKYSYEK</sequence>
<protein>
    <recommendedName>
        <fullName evidence="4">Transmembrane protein</fullName>
    </recommendedName>
</protein>
<evidence type="ECO:0008006" key="4">
    <source>
        <dbReference type="Google" id="ProtNLM"/>
    </source>
</evidence>
<accession>A0AA89PHZ0</accession>
<evidence type="ECO:0000313" key="3">
    <source>
        <dbReference type="Proteomes" id="UP000563601"/>
    </source>
</evidence>
<proteinExistence type="predicted"/>
<reference evidence="2 3" key="1">
    <citation type="submission" date="2020-08" db="EMBL/GenBank/DDBJ databases">
        <title>Genomic Encyclopedia of Type Strains, Phase IV (KMG-IV): sequencing the most valuable type-strain genomes for metagenomic binning, comparative biology and taxonomic classification.</title>
        <authorList>
            <person name="Goeker M."/>
        </authorList>
    </citation>
    <scope>NUCLEOTIDE SEQUENCE [LARGE SCALE GENOMIC DNA]</scope>
    <source>
        <strain evidence="2 3">DSM 11525</strain>
    </source>
</reference>
<dbReference type="Proteomes" id="UP000563601">
    <property type="component" value="Unassembled WGS sequence"/>
</dbReference>
<dbReference type="InterPro" id="IPR036249">
    <property type="entry name" value="Thioredoxin-like_sf"/>
</dbReference>
<dbReference type="RefSeq" id="WP_183946628.1">
    <property type="nucleotide sequence ID" value="NZ_CP047491.1"/>
</dbReference>
<evidence type="ECO:0000313" key="2">
    <source>
        <dbReference type="EMBL" id="MBB5211806.1"/>
    </source>
</evidence>
<evidence type="ECO:0000256" key="1">
    <source>
        <dbReference type="SAM" id="Phobius"/>
    </source>
</evidence>
<keyword evidence="1" id="KW-1133">Transmembrane helix</keyword>
<keyword evidence="1" id="KW-0812">Transmembrane</keyword>
<keyword evidence="1" id="KW-0472">Membrane</keyword>
<organism evidence="2 3">
    <name type="scientific">Microbulbifer hydrolyticus</name>
    <dbReference type="NCBI Taxonomy" id="48074"/>
    <lineage>
        <taxon>Bacteria</taxon>
        <taxon>Pseudomonadati</taxon>
        <taxon>Pseudomonadota</taxon>
        <taxon>Gammaproteobacteria</taxon>
        <taxon>Cellvibrionales</taxon>
        <taxon>Microbulbiferaceae</taxon>
        <taxon>Microbulbifer</taxon>
    </lineage>
</organism>
<name>A0AA89PHZ0_9GAMM</name>
<dbReference type="EMBL" id="JACHHR010000002">
    <property type="protein sequence ID" value="MBB5211806.1"/>
    <property type="molecule type" value="Genomic_DNA"/>
</dbReference>
<gene>
    <name evidence="2" type="ORF">HNQ53_002024</name>
</gene>
<dbReference type="Gene3D" id="3.40.30.10">
    <property type="entry name" value="Glutaredoxin"/>
    <property type="match status" value="1"/>
</dbReference>
<feature type="transmembrane region" description="Helical" evidence="1">
    <location>
        <begin position="28"/>
        <end position="52"/>
    </location>
</feature>